<reference evidence="2" key="2">
    <citation type="journal article" date="2019" name="Mol. Plant Microbe Interact.">
        <title>Genome sequence resources for four phytopathogenic fungi from the Colletotrichum orbiculare species complex.</title>
        <authorList>
            <person name="Gan P."/>
            <person name="Tsushima A."/>
            <person name="Narusaka M."/>
            <person name="Narusaka Y."/>
            <person name="Takano Y."/>
            <person name="Kubo Y."/>
            <person name="Shirasu K."/>
        </authorList>
    </citation>
    <scope>GENOME REANNOTATION</scope>
    <source>
        <strain evidence="2">104-T / ATCC 96160 / CBS 514.97 / LARS 414 / MAFF 240422</strain>
    </source>
</reference>
<evidence type="ECO:0000313" key="1">
    <source>
        <dbReference type="EMBL" id="TDZ25634.1"/>
    </source>
</evidence>
<gene>
    <name evidence="1" type="ORF">Cob_v001463</name>
</gene>
<dbReference type="AlphaFoldDB" id="A0A484G6V8"/>
<dbReference type="Proteomes" id="UP000014480">
    <property type="component" value="Unassembled WGS sequence"/>
</dbReference>
<proteinExistence type="predicted"/>
<dbReference type="EMBL" id="AMCV02000001">
    <property type="protein sequence ID" value="TDZ25634.1"/>
    <property type="molecule type" value="Genomic_DNA"/>
</dbReference>
<protein>
    <submittedName>
        <fullName evidence="1">Uncharacterized protein</fullName>
    </submittedName>
</protein>
<organism evidence="1 2">
    <name type="scientific">Colletotrichum orbiculare (strain 104-T / ATCC 96160 / CBS 514.97 / LARS 414 / MAFF 240422)</name>
    <name type="common">Cucumber anthracnose fungus</name>
    <name type="synonym">Colletotrichum lagenarium</name>
    <dbReference type="NCBI Taxonomy" id="1213857"/>
    <lineage>
        <taxon>Eukaryota</taxon>
        <taxon>Fungi</taxon>
        <taxon>Dikarya</taxon>
        <taxon>Ascomycota</taxon>
        <taxon>Pezizomycotina</taxon>
        <taxon>Sordariomycetes</taxon>
        <taxon>Hypocreomycetidae</taxon>
        <taxon>Glomerellales</taxon>
        <taxon>Glomerellaceae</taxon>
        <taxon>Colletotrichum</taxon>
        <taxon>Colletotrichum orbiculare species complex</taxon>
    </lineage>
</organism>
<comment type="caution">
    <text evidence="1">The sequence shown here is derived from an EMBL/GenBank/DDBJ whole genome shotgun (WGS) entry which is preliminary data.</text>
</comment>
<accession>A0A484G6V8</accession>
<sequence>MQSLLHIFSAVQKNSPQLRSSQFFPVLPAADTTSSSYKPSVQPAKTFSSARPRALFRWLVPTFDWSTTTFLPLSDSPFVVPHCHFQLFASPYVEPAVHLCQSSHYPYPGKLSSSRDASSFDR</sequence>
<name>A0A484G6V8_COLOR</name>
<keyword evidence="2" id="KW-1185">Reference proteome</keyword>
<reference evidence="2" key="1">
    <citation type="journal article" date="2013" name="New Phytol.">
        <title>Comparative genomic and transcriptomic analyses reveal the hemibiotrophic stage shift of Colletotrichum fungi.</title>
        <authorList>
            <person name="Gan P."/>
            <person name="Ikeda K."/>
            <person name="Irieda H."/>
            <person name="Narusaka M."/>
            <person name="O'Connell R.J."/>
            <person name="Narusaka Y."/>
            <person name="Takano Y."/>
            <person name="Kubo Y."/>
            <person name="Shirasu K."/>
        </authorList>
    </citation>
    <scope>NUCLEOTIDE SEQUENCE [LARGE SCALE GENOMIC DNA]</scope>
    <source>
        <strain evidence="2">104-T / ATCC 96160 / CBS 514.97 / LARS 414 / MAFF 240422</strain>
    </source>
</reference>
<evidence type="ECO:0000313" key="2">
    <source>
        <dbReference type="Proteomes" id="UP000014480"/>
    </source>
</evidence>